<dbReference type="InterPro" id="IPR011010">
    <property type="entry name" value="DNA_brk_join_enz"/>
</dbReference>
<evidence type="ECO:0000313" key="3">
    <source>
        <dbReference type="Proteomes" id="UP000316008"/>
    </source>
</evidence>
<keyword evidence="1" id="KW-0233">DNA recombination</keyword>
<dbReference type="GO" id="GO:0006310">
    <property type="term" value="P:DNA recombination"/>
    <property type="evidence" value="ECO:0007669"/>
    <property type="project" value="UniProtKB-KW"/>
</dbReference>
<evidence type="ECO:0000256" key="1">
    <source>
        <dbReference type="ARBA" id="ARBA00023172"/>
    </source>
</evidence>
<dbReference type="SUPFAM" id="SSF56349">
    <property type="entry name" value="DNA breaking-rejoining enzymes"/>
    <property type="match status" value="1"/>
</dbReference>
<name>A0A556MYC0_9FLAO</name>
<dbReference type="Proteomes" id="UP000316008">
    <property type="component" value="Unassembled WGS sequence"/>
</dbReference>
<dbReference type="EMBL" id="VLPL01000004">
    <property type="protein sequence ID" value="TSJ44828.1"/>
    <property type="molecule type" value="Genomic_DNA"/>
</dbReference>
<proteinExistence type="predicted"/>
<gene>
    <name evidence="2" type="ORF">FO442_09515</name>
</gene>
<reference evidence="2 3" key="1">
    <citation type="submission" date="2019-07" db="EMBL/GenBank/DDBJ databases">
        <authorList>
            <person name="Huq M.A."/>
        </authorList>
    </citation>
    <scope>NUCLEOTIDE SEQUENCE [LARGE SCALE GENOMIC DNA]</scope>
    <source>
        <strain evidence="2 3">MAH-3</strain>
    </source>
</reference>
<sequence length="436" mass="51056">MKLKINFALKTGVTGEIPILAILNYGYKEFDVAKQKHIYKPLKYYTGVKVTKSNWNAQLKQPTLKSQQSELINIEKQINDVFNALNINGEITPTNLKSALDSKIKGIESESVKRIRIIDFIQNEIIDKTEVRKGTRENYNTLRKQLIKLEEKMGKSVYTHEFNEQYYNTFIEQIRVQNNRLHSVRNAYKSLRAVLRKIALKYKVKVFDLTLELPQSKKVSEIRKVDKVYLTYEQIQKLIDYEPENERYRNAKLIFLTLFFTGTRYSDVFKVKPEYHYSKNGIEFSYARFVTQKNNKEVIIPILKPLADAIKANSGKTAYRVHETQFNIDVKKIIELSGIKEEHTLSYTDSYGAVKFETKEFFKFVSSHTGRRSFVTNLINLIPVTILTKITSHELRDNSIIFSYNKISLLDNAVLFIRELMRLQETDKDHFTLRLV</sequence>
<accession>A0A556MYC0</accession>
<dbReference type="InterPro" id="IPR013762">
    <property type="entry name" value="Integrase-like_cat_sf"/>
</dbReference>
<dbReference type="OrthoDB" id="892893at2"/>
<dbReference type="AlphaFoldDB" id="A0A556MYC0"/>
<organism evidence="2 3">
    <name type="scientific">Fluviicola chungangensis</name>
    <dbReference type="NCBI Taxonomy" id="2597671"/>
    <lineage>
        <taxon>Bacteria</taxon>
        <taxon>Pseudomonadati</taxon>
        <taxon>Bacteroidota</taxon>
        <taxon>Flavobacteriia</taxon>
        <taxon>Flavobacteriales</taxon>
        <taxon>Crocinitomicaceae</taxon>
        <taxon>Fluviicola</taxon>
    </lineage>
</organism>
<comment type="caution">
    <text evidence="2">The sequence shown here is derived from an EMBL/GenBank/DDBJ whole genome shotgun (WGS) entry which is preliminary data.</text>
</comment>
<protein>
    <submittedName>
        <fullName evidence="2">Tyrosine-type recombinase/integrase</fullName>
    </submittedName>
</protein>
<evidence type="ECO:0000313" key="2">
    <source>
        <dbReference type="EMBL" id="TSJ44828.1"/>
    </source>
</evidence>
<keyword evidence="3" id="KW-1185">Reference proteome</keyword>
<dbReference type="GO" id="GO:0015074">
    <property type="term" value="P:DNA integration"/>
    <property type="evidence" value="ECO:0007669"/>
    <property type="project" value="InterPro"/>
</dbReference>
<dbReference type="Gene3D" id="1.10.443.10">
    <property type="entry name" value="Intergrase catalytic core"/>
    <property type="match status" value="1"/>
</dbReference>
<dbReference type="GO" id="GO:0003677">
    <property type="term" value="F:DNA binding"/>
    <property type="evidence" value="ECO:0007669"/>
    <property type="project" value="InterPro"/>
</dbReference>